<dbReference type="EMBL" id="ML996098">
    <property type="protein sequence ID" value="KAF2741213.1"/>
    <property type="molecule type" value="Genomic_DNA"/>
</dbReference>
<feature type="signal peptide" evidence="1">
    <location>
        <begin position="1"/>
        <end position="17"/>
    </location>
</feature>
<keyword evidence="4" id="KW-1185">Reference proteome</keyword>
<evidence type="ECO:0000256" key="1">
    <source>
        <dbReference type="SAM" id="SignalP"/>
    </source>
</evidence>
<dbReference type="OrthoDB" id="74764at2759"/>
<name>A0A9P4R8K9_9PLEO</name>
<proteinExistence type="predicted"/>
<accession>A0A9P4R8K9</accession>
<sequence>MRWTKFTIVGLVPSIHALLRFSCSQLVVERLDPLVNPGEKVSPHLHQIIGGNAFNVSMDPTIAPSDQATCTTCTFAEDFSNYWTAVMFFRARNGTFKRVPIKGNVNFEQSQGGMTVYYTPTLANGAVKKGSVTAFKKGFRMIIGNPTYRTEAEAKKFRQLTYTCLKDSMTRTGETLAFPTQPCPAGIMVNVRFPTCWDGTNLADSPDHMSHVAYPSSGTFESNGPCPSTHPVKIPQLFYEVVWDTTKFKDKSLWPEDGSQPFVWSFGDATGLGNHGDYIFGWKGDALQRAMDNNCNINCPTLKSQSIAEGNKCIQQQKVSENIDGWLSELPGGMMVTGLGGTPIA</sequence>
<feature type="chain" id="PRO_5040499119" description="DUF1996 domain-containing protein" evidence="1">
    <location>
        <begin position="18"/>
        <end position="345"/>
    </location>
</feature>
<gene>
    <name evidence="3" type="ORF">EJ04DRAFT_481679</name>
</gene>
<reference evidence="3" key="1">
    <citation type="journal article" date="2020" name="Stud. Mycol.">
        <title>101 Dothideomycetes genomes: a test case for predicting lifestyles and emergence of pathogens.</title>
        <authorList>
            <person name="Haridas S."/>
            <person name="Albert R."/>
            <person name="Binder M."/>
            <person name="Bloem J."/>
            <person name="Labutti K."/>
            <person name="Salamov A."/>
            <person name="Andreopoulos B."/>
            <person name="Baker S."/>
            <person name="Barry K."/>
            <person name="Bills G."/>
            <person name="Bluhm B."/>
            <person name="Cannon C."/>
            <person name="Castanera R."/>
            <person name="Culley D."/>
            <person name="Daum C."/>
            <person name="Ezra D."/>
            <person name="Gonzalez J."/>
            <person name="Henrissat B."/>
            <person name="Kuo A."/>
            <person name="Liang C."/>
            <person name="Lipzen A."/>
            <person name="Lutzoni F."/>
            <person name="Magnuson J."/>
            <person name="Mondo S."/>
            <person name="Nolan M."/>
            <person name="Ohm R."/>
            <person name="Pangilinan J."/>
            <person name="Park H.-J."/>
            <person name="Ramirez L."/>
            <person name="Alfaro M."/>
            <person name="Sun H."/>
            <person name="Tritt A."/>
            <person name="Yoshinaga Y."/>
            <person name="Zwiers L.-H."/>
            <person name="Turgeon B."/>
            <person name="Goodwin S."/>
            <person name="Spatafora J."/>
            <person name="Crous P."/>
            <person name="Grigoriev I."/>
        </authorList>
    </citation>
    <scope>NUCLEOTIDE SEQUENCE</scope>
    <source>
        <strain evidence="3">CBS 125425</strain>
    </source>
</reference>
<organism evidence="3 4">
    <name type="scientific">Polyplosphaeria fusca</name>
    <dbReference type="NCBI Taxonomy" id="682080"/>
    <lineage>
        <taxon>Eukaryota</taxon>
        <taxon>Fungi</taxon>
        <taxon>Dikarya</taxon>
        <taxon>Ascomycota</taxon>
        <taxon>Pezizomycotina</taxon>
        <taxon>Dothideomycetes</taxon>
        <taxon>Pleosporomycetidae</taxon>
        <taxon>Pleosporales</taxon>
        <taxon>Tetraplosphaeriaceae</taxon>
        <taxon>Polyplosphaeria</taxon>
    </lineage>
</organism>
<dbReference type="InterPro" id="IPR018535">
    <property type="entry name" value="DUF1996"/>
</dbReference>
<dbReference type="Pfam" id="PF09362">
    <property type="entry name" value="DUF1996"/>
    <property type="match status" value="1"/>
</dbReference>
<feature type="domain" description="DUF1996" evidence="2">
    <location>
        <begin position="32"/>
        <end position="282"/>
    </location>
</feature>
<evidence type="ECO:0000259" key="2">
    <source>
        <dbReference type="Pfam" id="PF09362"/>
    </source>
</evidence>
<dbReference type="PANTHER" id="PTHR43662">
    <property type="match status" value="1"/>
</dbReference>
<evidence type="ECO:0000313" key="3">
    <source>
        <dbReference type="EMBL" id="KAF2741213.1"/>
    </source>
</evidence>
<evidence type="ECO:0000313" key="4">
    <source>
        <dbReference type="Proteomes" id="UP000799444"/>
    </source>
</evidence>
<dbReference type="PANTHER" id="PTHR43662:SF13">
    <property type="entry name" value="DUF1996 DOMAIN-CONTAINING PROTEIN"/>
    <property type="match status" value="1"/>
</dbReference>
<dbReference type="Proteomes" id="UP000799444">
    <property type="component" value="Unassembled WGS sequence"/>
</dbReference>
<keyword evidence="1" id="KW-0732">Signal</keyword>
<protein>
    <recommendedName>
        <fullName evidence="2">DUF1996 domain-containing protein</fullName>
    </recommendedName>
</protein>
<dbReference type="AlphaFoldDB" id="A0A9P4R8K9"/>
<comment type="caution">
    <text evidence="3">The sequence shown here is derived from an EMBL/GenBank/DDBJ whole genome shotgun (WGS) entry which is preliminary data.</text>
</comment>